<dbReference type="EMBL" id="CAJVPP010012463">
    <property type="protein sequence ID" value="CAG8717720.1"/>
    <property type="molecule type" value="Genomic_DNA"/>
</dbReference>
<accession>A0A9N9I2Z9</accession>
<proteinExistence type="predicted"/>
<organism evidence="1 2">
    <name type="scientific">Funneliformis mosseae</name>
    <name type="common">Endomycorrhizal fungus</name>
    <name type="synonym">Glomus mosseae</name>
    <dbReference type="NCBI Taxonomy" id="27381"/>
    <lineage>
        <taxon>Eukaryota</taxon>
        <taxon>Fungi</taxon>
        <taxon>Fungi incertae sedis</taxon>
        <taxon>Mucoromycota</taxon>
        <taxon>Glomeromycotina</taxon>
        <taxon>Glomeromycetes</taxon>
        <taxon>Glomerales</taxon>
        <taxon>Glomeraceae</taxon>
        <taxon>Funneliformis</taxon>
    </lineage>
</organism>
<sequence length="131" mass="15335">MTTKNGVFLCQNEMLDTGAKIITIPFFLRQRLQSSREGWRSEYDIANGYEGGLRIYQVSRSWLVCLSDKINWSNWIRTRSIYSWPKNTLSVNCDLVGHEILDNIPHFKSVRNPYIFLRDNSVFDRLQGLSN</sequence>
<dbReference type="AlphaFoldDB" id="A0A9N9I2Z9"/>
<protein>
    <submittedName>
        <fullName evidence="1">6688_t:CDS:1</fullName>
    </submittedName>
</protein>
<keyword evidence="2" id="KW-1185">Reference proteome</keyword>
<reference evidence="1" key="1">
    <citation type="submission" date="2021-06" db="EMBL/GenBank/DDBJ databases">
        <authorList>
            <person name="Kallberg Y."/>
            <person name="Tangrot J."/>
            <person name="Rosling A."/>
        </authorList>
    </citation>
    <scope>NUCLEOTIDE SEQUENCE</scope>
    <source>
        <strain evidence="1">87-6 pot B 2015</strain>
    </source>
</reference>
<gene>
    <name evidence="1" type="ORF">FMOSSE_LOCUS14760</name>
</gene>
<dbReference type="Proteomes" id="UP000789375">
    <property type="component" value="Unassembled WGS sequence"/>
</dbReference>
<evidence type="ECO:0000313" key="2">
    <source>
        <dbReference type="Proteomes" id="UP000789375"/>
    </source>
</evidence>
<comment type="caution">
    <text evidence="1">The sequence shown here is derived from an EMBL/GenBank/DDBJ whole genome shotgun (WGS) entry which is preliminary data.</text>
</comment>
<feature type="non-terminal residue" evidence="1">
    <location>
        <position position="131"/>
    </location>
</feature>
<evidence type="ECO:0000313" key="1">
    <source>
        <dbReference type="EMBL" id="CAG8717720.1"/>
    </source>
</evidence>
<name>A0A9N9I2Z9_FUNMO</name>